<evidence type="ECO:0000313" key="2">
    <source>
        <dbReference type="EMBL" id="BAY68752.1"/>
    </source>
</evidence>
<dbReference type="AlphaFoldDB" id="A0A1Z4KIF8"/>
<evidence type="ECO:0000313" key="3">
    <source>
        <dbReference type="Proteomes" id="UP000217507"/>
    </source>
</evidence>
<keyword evidence="1" id="KW-1133">Transmembrane helix</keyword>
<feature type="transmembrane region" description="Helical" evidence="1">
    <location>
        <begin position="180"/>
        <end position="200"/>
    </location>
</feature>
<organism evidence="2 3">
    <name type="scientific">Trichormus variabilis NIES-23</name>
    <dbReference type="NCBI Taxonomy" id="1973479"/>
    <lineage>
        <taxon>Bacteria</taxon>
        <taxon>Bacillati</taxon>
        <taxon>Cyanobacteriota</taxon>
        <taxon>Cyanophyceae</taxon>
        <taxon>Nostocales</taxon>
        <taxon>Nostocaceae</taxon>
        <taxon>Trichormus</taxon>
    </lineage>
</organism>
<proteinExistence type="predicted"/>
<feature type="transmembrane region" description="Helical" evidence="1">
    <location>
        <begin position="212"/>
        <end position="234"/>
    </location>
</feature>
<name>A0A1Z4KIF8_ANAVA</name>
<protein>
    <recommendedName>
        <fullName evidence="4">TIGR04222 domain-containing membrane protein</fullName>
    </recommendedName>
</protein>
<dbReference type="EMBL" id="AP018216">
    <property type="protein sequence ID" value="BAY68752.1"/>
    <property type="molecule type" value="Genomic_DNA"/>
</dbReference>
<evidence type="ECO:0000256" key="1">
    <source>
        <dbReference type="SAM" id="Phobius"/>
    </source>
</evidence>
<accession>A0A1Z4KIF8</accession>
<reference evidence="2 3" key="1">
    <citation type="submission" date="2017-06" db="EMBL/GenBank/DDBJ databases">
        <title>Genome sequencing of cyanobaciteial culture collection at National Institute for Environmental Studies (NIES).</title>
        <authorList>
            <person name="Hirose Y."/>
            <person name="Shimura Y."/>
            <person name="Fujisawa T."/>
            <person name="Nakamura Y."/>
            <person name="Kawachi M."/>
        </authorList>
    </citation>
    <scope>NUCLEOTIDE SEQUENCE [LARGE SCALE GENOMIC DNA]</scope>
    <source>
        <strain evidence="2 3">NIES-23</strain>
    </source>
</reference>
<gene>
    <name evidence="2" type="ORF">NIES23_15410</name>
</gene>
<sequence length="302" mass="32689">MVNSEGLASTGVQAMNTEQIELYERIQAFSLDKPDAPLSFSKRLARDNGWSLQYARQTIEEYKKFAFLAVAAGHPVTPSDQVDQVWHLHLTYTRSYWEEFCSQVLQTPLHHDPTLGGEAENQKFDDWYSETLESYERFFEVKPPLEIWSTPKDRFGRDLYFVRVNTQQNWVLAKLQVQKAATTSTAILFALILSGCYIGNFENNIDPFTGAILAVICIAAAFGVIRFLVGIVDLMKNPSLPRIRGGWGGSGCGSAGCGGWGSGWGWGDSSGHSSGESDGNDGGSDCGGGGCGGCGGGGCGGE</sequence>
<dbReference type="Proteomes" id="UP000217507">
    <property type="component" value="Chromosome"/>
</dbReference>
<evidence type="ECO:0008006" key="4">
    <source>
        <dbReference type="Google" id="ProtNLM"/>
    </source>
</evidence>
<keyword evidence="1" id="KW-0472">Membrane</keyword>
<keyword evidence="1" id="KW-0812">Transmembrane</keyword>